<dbReference type="NCBIfam" id="NF004079">
    <property type="entry name" value="PRK05584.1"/>
    <property type="match status" value="1"/>
</dbReference>
<sequence>MSALLDEQRGLLEQLSHPRRVQRAGRTFWCGQWYGQEVVLVLTKIGKVAAATTTTTLIEAFGVDRIVFTGVAGGVGAGVNVGDLVVADAFIQHDMDSSPLFARYEIPLYGCSTLACDVALSTILLEATHAALTGTTAHFFNEKNLVSPHIHQGLIASGDQFVASAEVASQLLDGLQAAGFSPLAVEMEGAAIAQVCRDYKVPFAAVRTISDRADAHAHVDFSAFVQQVASPCALSIMSRFLQML</sequence>
<dbReference type="InterPro" id="IPR010049">
    <property type="entry name" value="MTA_SAH_Nsdase"/>
</dbReference>
<evidence type="ECO:0000256" key="5">
    <source>
        <dbReference type="ARBA" id="ARBA00023167"/>
    </source>
</evidence>
<evidence type="ECO:0000256" key="4">
    <source>
        <dbReference type="ARBA" id="ARBA00022801"/>
    </source>
</evidence>
<accession>A0ABM7MS63</accession>
<reference evidence="7 8" key="1">
    <citation type="journal article" date="2021" name="Microbiol. Spectr.">
        <title>A Single Bacterium Capable of Oxidation and Reduction of Iron at Circumneutral pH.</title>
        <authorList>
            <person name="Kato S."/>
            <person name="Ohkuma M."/>
        </authorList>
    </citation>
    <scope>NUCLEOTIDE SEQUENCE [LARGE SCALE GENOMIC DNA]</scope>
    <source>
        <strain evidence="7 8">MIZ03</strain>
    </source>
</reference>
<dbReference type="InterPro" id="IPR035994">
    <property type="entry name" value="Nucleoside_phosphorylase_sf"/>
</dbReference>
<dbReference type="InterPro" id="IPR000845">
    <property type="entry name" value="Nucleoside_phosphorylase_d"/>
</dbReference>
<organism evidence="7 8">
    <name type="scientific">Rhodoferax lithotrophicus</name>
    <dbReference type="NCBI Taxonomy" id="2798804"/>
    <lineage>
        <taxon>Bacteria</taxon>
        <taxon>Pseudomonadati</taxon>
        <taxon>Pseudomonadota</taxon>
        <taxon>Betaproteobacteria</taxon>
        <taxon>Burkholderiales</taxon>
        <taxon>Comamonadaceae</taxon>
        <taxon>Rhodoferax</taxon>
    </lineage>
</organism>
<evidence type="ECO:0000313" key="8">
    <source>
        <dbReference type="Proteomes" id="UP000824366"/>
    </source>
</evidence>
<gene>
    <name evidence="7" type="ORF">MIZ03_4011</name>
</gene>
<feature type="domain" description="Nucleoside phosphorylase" evidence="6">
    <location>
        <begin position="16"/>
        <end position="241"/>
    </location>
</feature>
<dbReference type="EMBL" id="AP024238">
    <property type="protein sequence ID" value="BCO29099.1"/>
    <property type="molecule type" value="Genomic_DNA"/>
</dbReference>
<dbReference type="Pfam" id="PF01048">
    <property type="entry name" value="PNP_UDP_1"/>
    <property type="match status" value="1"/>
</dbReference>
<evidence type="ECO:0000259" key="6">
    <source>
        <dbReference type="Pfam" id="PF01048"/>
    </source>
</evidence>
<dbReference type="EC" id="3.2.2.9" evidence="2"/>
<keyword evidence="5" id="KW-0486">Methionine biosynthesis</keyword>
<name>A0ABM7MS63_9BURK</name>
<proteinExistence type="predicted"/>
<dbReference type="PANTHER" id="PTHR46832">
    <property type="entry name" value="5'-METHYLTHIOADENOSINE/S-ADENOSYLHOMOCYSTEINE NUCLEOSIDASE"/>
    <property type="match status" value="1"/>
</dbReference>
<evidence type="ECO:0000256" key="2">
    <source>
        <dbReference type="ARBA" id="ARBA00011974"/>
    </source>
</evidence>
<evidence type="ECO:0000256" key="1">
    <source>
        <dbReference type="ARBA" id="ARBA00004945"/>
    </source>
</evidence>
<dbReference type="Proteomes" id="UP000824366">
    <property type="component" value="Chromosome"/>
</dbReference>
<dbReference type="NCBIfam" id="TIGR01704">
    <property type="entry name" value="MTA_SAH-Nsdase"/>
    <property type="match status" value="1"/>
</dbReference>
<evidence type="ECO:0000256" key="3">
    <source>
        <dbReference type="ARBA" id="ARBA00022605"/>
    </source>
</evidence>
<dbReference type="SUPFAM" id="SSF53167">
    <property type="entry name" value="Purine and uridine phosphorylases"/>
    <property type="match status" value="1"/>
</dbReference>
<keyword evidence="3" id="KW-0028">Amino-acid biosynthesis</keyword>
<evidence type="ECO:0000313" key="7">
    <source>
        <dbReference type="EMBL" id="BCO29099.1"/>
    </source>
</evidence>
<keyword evidence="8" id="KW-1185">Reference proteome</keyword>
<keyword evidence="4" id="KW-0378">Hydrolase</keyword>
<dbReference type="PANTHER" id="PTHR46832:SF1">
    <property type="entry name" value="5'-METHYLTHIOADENOSINE_S-ADENOSYLHOMOCYSTEINE NUCLEOSIDASE"/>
    <property type="match status" value="1"/>
</dbReference>
<comment type="pathway">
    <text evidence="1">Amino-acid biosynthesis; L-methionine biosynthesis via salvage pathway; S-methyl-5-thio-alpha-D-ribose 1-phosphate from S-methyl-5'-thioadenosine (hydrolase route): step 1/2.</text>
</comment>
<dbReference type="CDD" id="cd09008">
    <property type="entry name" value="MTAN"/>
    <property type="match status" value="1"/>
</dbReference>
<protein>
    <recommendedName>
        <fullName evidence="2">adenosylhomocysteine nucleosidase</fullName>
        <ecNumber evidence="2">3.2.2.9</ecNumber>
    </recommendedName>
</protein>
<dbReference type="Gene3D" id="3.40.50.1580">
    <property type="entry name" value="Nucleoside phosphorylase domain"/>
    <property type="match status" value="1"/>
</dbReference>